<feature type="transmembrane region" description="Helical" evidence="1">
    <location>
        <begin position="276"/>
        <end position="295"/>
    </location>
</feature>
<feature type="transmembrane region" description="Helical" evidence="1">
    <location>
        <begin position="1323"/>
        <end position="1341"/>
    </location>
</feature>
<keyword evidence="1" id="KW-1133">Transmembrane helix</keyword>
<dbReference type="InterPro" id="IPR021798">
    <property type="entry name" value="AftD_N"/>
</dbReference>
<name>A0A381QT84_9ZZZZ</name>
<feature type="transmembrane region" description="Helical" evidence="1">
    <location>
        <begin position="125"/>
        <end position="143"/>
    </location>
</feature>
<feature type="transmembrane region" description="Helical" evidence="1">
    <location>
        <begin position="1232"/>
        <end position="1251"/>
    </location>
</feature>
<evidence type="ECO:0000259" key="2">
    <source>
        <dbReference type="Pfam" id="PF11847"/>
    </source>
</evidence>
<keyword evidence="1" id="KW-0472">Membrane</keyword>
<organism evidence="3">
    <name type="scientific">marine metagenome</name>
    <dbReference type="NCBI Taxonomy" id="408172"/>
    <lineage>
        <taxon>unclassified sequences</taxon>
        <taxon>metagenomes</taxon>
        <taxon>ecological metagenomes</taxon>
    </lineage>
</organism>
<dbReference type="GO" id="GO:0016740">
    <property type="term" value="F:transferase activity"/>
    <property type="evidence" value="ECO:0007669"/>
    <property type="project" value="InterPro"/>
</dbReference>
<accession>A0A381QT84</accession>
<feature type="domain" description="Alpha-(1-&gt;3)-arabinofuranosyltransferase N-terminal GT-C" evidence="2">
    <location>
        <begin position="5"/>
        <end position="667"/>
    </location>
</feature>
<feature type="transmembrane region" description="Helical" evidence="1">
    <location>
        <begin position="197"/>
        <end position="217"/>
    </location>
</feature>
<proteinExistence type="predicted"/>
<protein>
    <recommendedName>
        <fullName evidence="2">Alpha-(1-&gt;3)-arabinofuranosyltransferase N-terminal GT-C domain-containing protein</fullName>
    </recommendedName>
</protein>
<feature type="non-terminal residue" evidence="3">
    <location>
        <position position="1"/>
    </location>
</feature>
<dbReference type="EMBL" id="UINC01001514">
    <property type="protein sequence ID" value="SUZ82585.1"/>
    <property type="molecule type" value="Genomic_DNA"/>
</dbReference>
<feature type="transmembrane region" description="Helical" evidence="1">
    <location>
        <begin position="155"/>
        <end position="185"/>
    </location>
</feature>
<gene>
    <name evidence="3" type="ORF">METZ01_LOCUS35439</name>
</gene>
<evidence type="ECO:0000313" key="3">
    <source>
        <dbReference type="EMBL" id="SUZ82585.1"/>
    </source>
</evidence>
<feature type="transmembrane region" description="Helical" evidence="1">
    <location>
        <begin position="102"/>
        <end position="119"/>
    </location>
</feature>
<feature type="transmembrane region" description="Helical" evidence="1">
    <location>
        <begin position="302"/>
        <end position="320"/>
    </location>
</feature>
<feature type="transmembrane region" description="Helical" evidence="1">
    <location>
        <begin position="1276"/>
        <end position="1294"/>
    </location>
</feature>
<dbReference type="Pfam" id="PF11847">
    <property type="entry name" value="GT-C_AftD"/>
    <property type="match status" value="1"/>
</dbReference>
<feature type="transmembrane region" description="Helical" evidence="1">
    <location>
        <begin position="348"/>
        <end position="370"/>
    </location>
</feature>
<sequence length="1387" mass="148840">VVAYVPMLLNDVGRVAADTKAYLYLDPGRLLARAPYMWQPEVALGSVTHQNIGYLWPVGPFFWLGEALGLPDWITQRLWLGSVLLAAGLGMRWFLRTLGWRGPAMLVSSLAYMLSPYLLNYVDRHSVILLPWAGLPWLMGLTIRALRTPGWRHAAAFGLVTLTVGGVNASSLLLVGIGPVAWLAWCGLERSAPWSRIAGTAVRMGAAFVATGAWWMVGLAVQARYGLPTLRLTENYKVVSDAATAPELFRGLGYWYFYGQGRLGAWIEPATSYTRWALPLSFALPLLALLAAVLVRFRHRGHALMLMVVGLLVGIGAHPYDGPSPLGRLFREWTLTDAGLAIRSTPRALPLSILGTSMLLGAGVAALGRWRPRWEQLLAIGLCLLVVANLSPLWQGEMLGRLVQRPEDVPGYWHEAADHLDSQADTTRVLEIPGTDFAAYRWGNSGDPVLPGLMDRAHVARELIPQGSPASAALLVALDAELQEGRFDPDGLAPMARLLGAGDVVYRADLQFERFRTPRPDDLWSDLRVAPGFEAPIGFGEPLANVAGPERPLIDQHTLARPPGTEHPAPAVVLPVSDPQPILRLADPTRPVVVVGDAVGLVAAAGEGLLEPGRPVLFSASFSEDPAAVRELNVAGARLVLTDTNRKDGHRWGTIRETTGYTERLDEAPTAGDLSDQRLPVLPEHAGTRTVARQTGIRVDATAYGNPVTFTPGDRPFHAVDGLVDTAWSVGAFNDVVGERLDLHLDRPVPVGHLILVQASSQGQNRWITDLRVHLDDRWIDVTLDGSSRSAPGQRLDLPGGEVSRIGLEVRNTDVGTLDHYAGVTGVGFADVVVDGLVADETILLPTDLTDALGADAGAEVVLLLTRQRSDPLDPIRKQPERAMDRTVSIPWDRTFLLRGEARLSADAADGLMDHPSGPFARSTGSLAGDLGSRARSAFDDDPSTAWQAPIGDQVGQALTVTHAVARRFSDLSMTYRADGLHSAPTALLVIGDDGPVGTVDLPGTLRNVTAGVVTVDLPVPAFTSRTLTIEVLGVAERRTMNWYSGLPDILPVAIVEVHDGPDTPPVLPWYDTGCRDDLLEVDGVAVEVRLVGSMTDAMARRPMAVLPCGAALRLGHGEHRVVGTAGATTGVDIDRLVLTSAPADDPGPTPLPTIRTLHSSRTGLVVEVSGRDMPVWLVLGQSLNDGWSLRDAGDRDLGPPTLVDGYANGWLVVPGHGPTTFRLRWTPQRSVWAGLYLSLAAALACLALAVRGRGDTGPPVGEPAEFVDPVRRRRLLGRGPALAVGLAIAAFAILNLPAWPVTGAAIGALAALGVQGRLPQRLTAALALASMSVAAGLIAIDQIRYRHPRDFVWPLFFDRYHVVGVLAILCMAAAAVEALLEQRSRR</sequence>
<reference evidence="3" key="1">
    <citation type="submission" date="2018-05" db="EMBL/GenBank/DDBJ databases">
        <authorList>
            <person name="Lanie J.A."/>
            <person name="Ng W.-L."/>
            <person name="Kazmierczak K.M."/>
            <person name="Andrzejewski T.M."/>
            <person name="Davidsen T.M."/>
            <person name="Wayne K.J."/>
            <person name="Tettelin H."/>
            <person name="Glass J.I."/>
            <person name="Rusch D."/>
            <person name="Podicherti R."/>
            <person name="Tsui H.-C.T."/>
            <person name="Winkler M.E."/>
        </authorList>
    </citation>
    <scope>NUCLEOTIDE SEQUENCE</scope>
</reference>
<keyword evidence="1" id="KW-0812">Transmembrane</keyword>
<feature type="transmembrane region" description="Helical" evidence="1">
    <location>
        <begin position="1361"/>
        <end position="1381"/>
    </location>
</feature>
<evidence type="ECO:0000256" key="1">
    <source>
        <dbReference type="SAM" id="Phobius"/>
    </source>
</evidence>
<feature type="transmembrane region" description="Helical" evidence="1">
    <location>
        <begin position="377"/>
        <end position="394"/>
    </location>
</feature>